<proteinExistence type="predicted"/>
<reference evidence="1" key="1">
    <citation type="submission" date="2020-04" db="EMBL/GenBank/DDBJ databases">
        <authorList>
            <person name="Alioto T."/>
            <person name="Alioto T."/>
            <person name="Gomez Garrido J."/>
        </authorList>
    </citation>
    <scope>NUCLEOTIDE SEQUENCE</scope>
    <source>
        <strain evidence="1">A484AB</strain>
    </source>
</reference>
<accession>A0A7D9I1B3</accession>
<dbReference type="AlphaFoldDB" id="A0A7D9I1B3"/>
<evidence type="ECO:0000313" key="1">
    <source>
        <dbReference type="EMBL" id="CAB3995082.1"/>
    </source>
</evidence>
<comment type="caution">
    <text evidence="1">The sequence shown here is derived from an EMBL/GenBank/DDBJ whole genome shotgun (WGS) entry which is preliminary data.</text>
</comment>
<dbReference type="EMBL" id="CACRXK020002595">
    <property type="protein sequence ID" value="CAB3995082.1"/>
    <property type="molecule type" value="Genomic_DNA"/>
</dbReference>
<protein>
    <submittedName>
        <fullName evidence="1">Uncharacterized protein</fullName>
    </submittedName>
</protein>
<organism evidence="1 2">
    <name type="scientific">Paramuricea clavata</name>
    <name type="common">Red gorgonian</name>
    <name type="synonym">Violescent sea-whip</name>
    <dbReference type="NCBI Taxonomy" id="317549"/>
    <lineage>
        <taxon>Eukaryota</taxon>
        <taxon>Metazoa</taxon>
        <taxon>Cnidaria</taxon>
        <taxon>Anthozoa</taxon>
        <taxon>Octocorallia</taxon>
        <taxon>Malacalcyonacea</taxon>
        <taxon>Plexauridae</taxon>
        <taxon>Paramuricea</taxon>
    </lineage>
</organism>
<keyword evidence="2" id="KW-1185">Reference proteome</keyword>
<sequence>MVNESTSGRLETYLDKSRKIRSKVIPSLMSKQVKEYQDSNDNIGADGAPFGKDDEATAWLVSFLNVDITLAELKQCKKACLYLFNANALLLKSVTPTLWTVGYAIPRHVEILFDRYGMGLGINSKQGREAKHVRLSEFAKHSTKSTRWSMVLRHDYMCNVWIRMNEPGRVLYTTHKHHYIPREIELETFCYCGFPICKG</sequence>
<name>A0A7D9I1B3_PARCT</name>
<dbReference type="Proteomes" id="UP001152795">
    <property type="component" value="Unassembled WGS sequence"/>
</dbReference>
<gene>
    <name evidence="1" type="ORF">PACLA_8A027245</name>
</gene>
<dbReference type="OrthoDB" id="6005717at2759"/>
<evidence type="ECO:0000313" key="2">
    <source>
        <dbReference type="Proteomes" id="UP001152795"/>
    </source>
</evidence>